<keyword evidence="1" id="KW-0812">Transmembrane</keyword>
<accession>A0A3R5UDM9</accession>
<protein>
    <submittedName>
        <fullName evidence="2">Uncharacterized protein</fullName>
    </submittedName>
</protein>
<keyword evidence="3" id="KW-1185">Reference proteome</keyword>
<dbReference type="AlphaFoldDB" id="A0A3R5UDM9"/>
<evidence type="ECO:0000256" key="1">
    <source>
        <dbReference type="SAM" id="Phobius"/>
    </source>
</evidence>
<feature type="transmembrane region" description="Helical" evidence="1">
    <location>
        <begin position="51"/>
        <end position="70"/>
    </location>
</feature>
<reference evidence="2 3" key="1">
    <citation type="submission" date="2018-01" db="EMBL/GenBank/DDBJ databases">
        <title>Genome Sequencing and Assembly of Anaerobacter polyendosporus strain CT4.</title>
        <authorList>
            <person name="Tachaapaikoon C."/>
            <person name="Sutheeworapong S."/>
            <person name="Jenjaroenpun P."/>
            <person name="Wongsurawat T."/>
            <person name="Nookeaw I."/>
            <person name="Cheawchanlertfa P."/>
            <person name="Kosugi A."/>
            <person name="Cheevadhanarak S."/>
            <person name="Ratanakhanokchai K."/>
        </authorList>
    </citation>
    <scope>NUCLEOTIDE SEQUENCE [LARGE SCALE GENOMIC DNA]</scope>
    <source>
        <strain evidence="2 3">CT4</strain>
    </source>
</reference>
<dbReference type="KEGG" id="cmah:C1I91_04160"/>
<evidence type="ECO:0000313" key="3">
    <source>
        <dbReference type="Proteomes" id="UP000286268"/>
    </source>
</evidence>
<dbReference type="EMBL" id="CP025746">
    <property type="protein sequence ID" value="QAA30922.1"/>
    <property type="molecule type" value="Genomic_DNA"/>
</dbReference>
<dbReference type="Proteomes" id="UP000286268">
    <property type="component" value="Chromosome"/>
</dbReference>
<dbReference type="OrthoDB" id="9983256at2"/>
<gene>
    <name evidence="2" type="ORF">C1I91_04160</name>
</gene>
<sequence length="109" mass="12513">MSNIDKASEDNNLKKLKILEDDYLEDVGLIKEIDTLSLITNTRRKKQFRNWWQDVLYTIMVPSIAIMQILTGIKFGVLNVIILNSILSAPVALLALLILYKKNRRGVRV</sequence>
<proteinExistence type="predicted"/>
<name>A0A3R5UDM9_9CLOT</name>
<dbReference type="RefSeq" id="WP_128211397.1">
    <property type="nucleotide sequence ID" value="NZ_CP025746.1"/>
</dbReference>
<keyword evidence="1" id="KW-1133">Transmembrane helix</keyword>
<keyword evidence="1" id="KW-0472">Membrane</keyword>
<organism evidence="2 3">
    <name type="scientific">Clostridium manihotivorum</name>
    <dbReference type="NCBI Taxonomy" id="2320868"/>
    <lineage>
        <taxon>Bacteria</taxon>
        <taxon>Bacillati</taxon>
        <taxon>Bacillota</taxon>
        <taxon>Clostridia</taxon>
        <taxon>Eubacteriales</taxon>
        <taxon>Clostridiaceae</taxon>
        <taxon>Clostridium</taxon>
    </lineage>
</organism>
<evidence type="ECO:0000313" key="2">
    <source>
        <dbReference type="EMBL" id="QAA30922.1"/>
    </source>
</evidence>
<feature type="transmembrane region" description="Helical" evidence="1">
    <location>
        <begin position="76"/>
        <end position="100"/>
    </location>
</feature>